<gene>
    <name evidence="2" type="ORF">Q5P01_017138</name>
</gene>
<organism evidence="2 3">
    <name type="scientific">Channa striata</name>
    <name type="common">Snakehead murrel</name>
    <name type="synonym">Ophicephalus striatus</name>
    <dbReference type="NCBI Taxonomy" id="64152"/>
    <lineage>
        <taxon>Eukaryota</taxon>
        <taxon>Metazoa</taxon>
        <taxon>Chordata</taxon>
        <taxon>Craniata</taxon>
        <taxon>Vertebrata</taxon>
        <taxon>Euteleostomi</taxon>
        <taxon>Actinopterygii</taxon>
        <taxon>Neopterygii</taxon>
        <taxon>Teleostei</taxon>
        <taxon>Neoteleostei</taxon>
        <taxon>Acanthomorphata</taxon>
        <taxon>Anabantaria</taxon>
        <taxon>Anabantiformes</taxon>
        <taxon>Channoidei</taxon>
        <taxon>Channidae</taxon>
        <taxon>Channa</taxon>
    </lineage>
</organism>
<feature type="region of interest" description="Disordered" evidence="1">
    <location>
        <begin position="120"/>
        <end position="155"/>
    </location>
</feature>
<dbReference type="Proteomes" id="UP001187415">
    <property type="component" value="Unassembled WGS sequence"/>
</dbReference>
<feature type="region of interest" description="Disordered" evidence="1">
    <location>
        <begin position="43"/>
        <end position="82"/>
    </location>
</feature>
<sequence length="205" mass="22432">MDRSWLASGHCAYPTALHYSTGIRLVAATLTVADRAVPLRLTEPRVAGQEDDDVDAAADDQEKVEEEEEYENSTAAGSSCNDPLFTTTSLDLNDSPLLNSGRAANSIDHRLVAEKLVRAPRSRRVSASSGGRLPDGRPRETHRHNLPSDDLQRRKESGFTDLFPGSRGAICHILLTAAQEQTRFLFQPADVGRQTRCRATKPGHS</sequence>
<proteinExistence type="predicted"/>
<reference evidence="2" key="1">
    <citation type="submission" date="2023-07" db="EMBL/GenBank/DDBJ databases">
        <title>Chromosome-level Genome Assembly of Striped Snakehead (Channa striata).</title>
        <authorList>
            <person name="Liu H."/>
        </authorList>
    </citation>
    <scope>NUCLEOTIDE SEQUENCE</scope>
    <source>
        <strain evidence="2">Gz</strain>
        <tissue evidence="2">Muscle</tissue>
    </source>
</reference>
<keyword evidence="3" id="KW-1185">Reference proteome</keyword>
<accession>A0AA88MAA0</accession>
<name>A0AA88MAA0_CHASR</name>
<dbReference type="AlphaFoldDB" id="A0AA88MAA0"/>
<feature type="compositionally biased region" description="Polar residues" evidence="1">
    <location>
        <begin position="72"/>
        <end position="82"/>
    </location>
</feature>
<feature type="compositionally biased region" description="Basic and acidic residues" evidence="1">
    <location>
        <begin position="146"/>
        <end position="155"/>
    </location>
</feature>
<evidence type="ECO:0000313" key="2">
    <source>
        <dbReference type="EMBL" id="KAK2833249.1"/>
    </source>
</evidence>
<evidence type="ECO:0000256" key="1">
    <source>
        <dbReference type="SAM" id="MobiDB-lite"/>
    </source>
</evidence>
<dbReference type="EMBL" id="JAUPFM010000013">
    <property type="protein sequence ID" value="KAK2833249.1"/>
    <property type="molecule type" value="Genomic_DNA"/>
</dbReference>
<protein>
    <submittedName>
        <fullName evidence="2">Uncharacterized protein</fullName>
    </submittedName>
</protein>
<comment type="caution">
    <text evidence="2">The sequence shown here is derived from an EMBL/GenBank/DDBJ whole genome shotgun (WGS) entry which is preliminary data.</text>
</comment>
<feature type="compositionally biased region" description="Acidic residues" evidence="1">
    <location>
        <begin position="49"/>
        <end position="71"/>
    </location>
</feature>
<evidence type="ECO:0000313" key="3">
    <source>
        <dbReference type="Proteomes" id="UP001187415"/>
    </source>
</evidence>